<evidence type="ECO:0000256" key="1">
    <source>
        <dbReference type="ARBA" id="ARBA00022723"/>
    </source>
</evidence>
<dbReference type="Pfam" id="PF08711">
    <property type="entry name" value="Med26"/>
    <property type="match status" value="1"/>
</dbReference>
<sequence>MAQEEELLRIVRKLEEMLLQTTSIGVAINGVCKSCSDKKVMSLAKGEKGEEGDKAKKEKGLTIQTGWKPEVDRRDSMDPSSLATFFQKGQDPKRSNSSKSKAGTPKAPKGLLTPSLPPLLLLVTYYLTGDSVGQDYRINFDKMTSEIEDRPRDPGLRRNVFSGAISAGLIAKMMAEGMARDELRELRNAITQEAIYELQMSKTGGTTTDLFHADEPMTTLVLCNECGNHWNFC</sequence>
<feature type="domain" description="TFIIS-type" evidence="5">
    <location>
        <begin position="213"/>
        <end position="230"/>
    </location>
</feature>
<evidence type="ECO:0000313" key="8">
    <source>
        <dbReference type="EMBL" id="CAD7673202.1"/>
    </source>
</evidence>
<organism evidence="8 9">
    <name type="scientific">Nyctereutes procyonoides</name>
    <name type="common">Raccoon dog</name>
    <name type="synonym">Canis procyonoides</name>
    <dbReference type="NCBI Taxonomy" id="34880"/>
    <lineage>
        <taxon>Eukaryota</taxon>
        <taxon>Metazoa</taxon>
        <taxon>Chordata</taxon>
        <taxon>Craniata</taxon>
        <taxon>Vertebrata</taxon>
        <taxon>Euteleostomi</taxon>
        <taxon>Mammalia</taxon>
        <taxon>Eutheria</taxon>
        <taxon>Laurasiatheria</taxon>
        <taxon>Carnivora</taxon>
        <taxon>Caniformia</taxon>
        <taxon>Canidae</taxon>
        <taxon>Nyctereutes</taxon>
    </lineage>
</organism>
<dbReference type="Gene3D" id="1.20.930.10">
    <property type="entry name" value="Conserved domain common to transcription factors TFIIS, elongin A, CRSP70"/>
    <property type="match status" value="1"/>
</dbReference>
<evidence type="ECO:0000259" key="5">
    <source>
        <dbReference type="Pfam" id="PF01096"/>
    </source>
</evidence>
<reference evidence="8" key="1">
    <citation type="submission" date="2020-12" db="EMBL/GenBank/DDBJ databases">
        <authorList>
            <consortium name="Molecular Ecology Group"/>
        </authorList>
    </citation>
    <scope>NUCLEOTIDE SEQUENCE</scope>
    <source>
        <strain evidence="8">TBG_1078</strain>
    </source>
</reference>
<dbReference type="GO" id="GO:0006351">
    <property type="term" value="P:DNA-templated transcription"/>
    <property type="evidence" value="ECO:0007669"/>
    <property type="project" value="InterPro"/>
</dbReference>
<keyword evidence="1" id="KW-0479">Metal-binding</keyword>
<keyword evidence="3" id="KW-0862">Zinc</keyword>
<dbReference type="SUPFAM" id="SSF57783">
    <property type="entry name" value="Zinc beta-ribbon"/>
    <property type="match status" value="1"/>
</dbReference>
<dbReference type="Pfam" id="PF07500">
    <property type="entry name" value="TFIIS_M"/>
    <property type="match status" value="1"/>
</dbReference>
<dbReference type="Pfam" id="PF01096">
    <property type="entry name" value="Zn_ribbon_TFIIS"/>
    <property type="match status" value="1"/>
</dbReference>
<dbReference type="InterPro" id="IPR035441">
    <property type="entry name" value="TFIIS/LEDGF_dom_sf"/>
</dbReference>
<gene>
    <name evidence="8" type="ORF">NYPRO_LOCUS5997</name>
</gene>
<accession>A0A811YFN3</accession>
<dbReference type="GO" id="GO:0003676">
    <property type="term" value="F:nucleic acid binding"/>
    <property type="evidence" value="ECO:0007669"/>
    <property type="project" value="InterPro"/>
</dbReference>
<dbReference type="SUPFAM" id="SSF47676">
    <property type="entry name" value="Conserved domain common to transcription factors TFIIS, elongin A, CRSP70"/>
    <property type="match status" value="1"/>
</dbReference>
<feature type="domain" description="TFIIS central" evidence="6">
    <location>
        <begin position="131"/>
        <end position="197"/>
    </location>
</feature>
<dbReference type="InterPro" id="IPR001222">
    <property type="entry name" value="Znf_TFIIS"/>
</dbReference>
<feature type="region of interest" description="Disordered" evidence="4">
    <location>
        <begin position="42"/>
        <end position="111"/>
    </location>
</feature>
<evidence type="ECO:0000256" key="4">
    <source>
        <dbReference type="SAM" id="MobiDB-lite"/>
    </source>
</evidence>
<proteinExistence type="predicted"/>
<dbReference type="GO" id="GO:0005634">
    <property type="term" value="C:nucleus"/>
    <property type="evidence" value="ECO:0007669"/>
    <property type="project" value="TreeGrafter"/>
</dbReference>
<evidence type="ECO:0000259" key="6">
    <source>
        <dbReference type="Pfam" id="PF07500"/>
    </source>
</evidence>
<evidence type="ECO:0000256" key="3">
    <source>
        <dbReference type="ARBA" id="ARBA00022833"/>
    </source>
</evidence>
<dbReference type="EMBL" id="CAJHUB010000671">
    <property type="protein sequence ID" value="CAD7673202.1"/>
    <property type="molecule type" value="Genomic_DNA"/>
</dbReference>
<evidence type="ECO:0000313" key="9">
    <source>
        <dbReference type="Proteomes" id="UP000645828"/>
    </source>
</evidence>
<dbReference type="Proteomes" id="UP000645828">
    <property type="component" value="Unassembled WGS sequence"/>
</dbReference>
<name>A0A811YFN3_NYCPR</name>
<evidence type="ECO:0000259" key="7">
    <source>
        <dbReference type="Pfam" id="PF08711"/>
    </source>
</evidence>
<comment type="caution">
    <text evidence="8">The sequence shown here is derived from an EMBL/GenBank/DDBJ whole genome shotgun (WGS) entry which is preliminary data.</text>
</comment>
<dbReference type="InterPro" id="IPR003618">
    <property type="entry name" value="TFIIS_cen_dom"/>
</dbReference>
<dbReference type="GO" id="GO:0008270">
    <property type="term" value="F:zinc ion binding"/>
    <property type="evidence" value="ECO:0007669"/>
    <property type="project" value="UniProtKB-KW"/>
</dbReference>
<evidence type="ECO:0000256" key="2">
    <source>
        <dbReference type="ARBA" id="ARBA00022771"/>
    </source>
</evidence>
<dbReference type="Gene3D" id="2.20.25.10">
    <property type="match status" value="1"/>
</dbReference>
<protein>
    <submittedName>
        <fullName evidence="8">(raccoon dog) hypothetical protein</fullName>
    </submittedName>
</protein>
<dbReference type="PANTHER" id="PTHR11477:SF4">
    <property type="entry name" value="TRANSCRIPTION ELONGATION FACTOR A PROTEIN 3"/>
    <property type="match status" value="1"/>
</dbReference>
<keyword evidence="2" id="KW-0863">Zinc-finger</keyword>
<keyword evidence="9" id="KW-1185">Reference proteome</keyword>
<dbReference type="PANTHER" id="PTHR11477">
    <property type="entry name" value="TRANSCRIPTION FACTOR S-II ZINC FINGER DOMAIN-CONTAINING PROTEIN"/>
    <property type="match status" value="1"/>
</dbReference>
<feature type="domain" description="TFIIS N-terminal" evidence="7">
    <location>
        <begin position="9"/>
        <end position="45"/>
    </location>
</feature>
<dbReference type="AlphaFoldDB" id="A0A811YFN3"/>
<dbReference type="InterPro" id="IPR017923">
    <property type="entry name" value="TFIIS_N"/>
</dbReference>
<feature type="compositionally biased region" description="Basic and acidic residues" evidence="4">
    <location>
        <begin position="42"/>
        <end position="60"/>
    </location>
</feature>